<name>A0ABR3W3G3_9PEZI</name>
<dbReference type="Proteomes" id="UP001583177">
    <property type="component" value="Unassembled WGS sequence"/>
</dbReference>
<proteinExistence type="predicted"/>
<keyword evidence="2" id="KW-1185">Reference proteome</keyword>
<organism evidence="1 2">
    <name type="scientific">Diaporthe australafricana</name>
    <dbReference type="NCBI Taxonomy" id="127596"/>
    <lineage>
        <taxon>Eukaryota</taxon>
        <taxon>Fungi</taxon>
        <taxon>Dikarya</taxon>
        <taxon>Ascomycota</taxon>
        <taxon>Pezizomycotina</taxon>
        <taxon>Sordariomycetes</taxon>
        <taxon>Sordariomycetidae</taxon>
        <taxon>Diaporthales</taxon>
        <taxon>Diaporthaceae</taxon>
        <taxon>Diaporthe</taxon>
    </lineage>
</organism>
<protein>
    <submittedName>
        <fullName evidence="1">Uncharacterized protein</fullName>
    </submittedName>
</protein>
<gene>
    <name evidence="1" type="ORF">Daus18300_012284</name>
</gene>
<reference evidence="1 2" key="1">
    <citation type="journal article" date="2024" name="IMA Fungus">
        <title>IMA Genome - F19 : A genome assembly and annotation guide to empower mycologists, including annotated draft genome sequences of Ceratocystis pirilliformis, Diaporthe australafricana, Fusarium ophioides, Paecilomyces lecythidis, and Sporothrix stenoceras.</title>
        <authorList>
            <person name="Aylward J."/>
            <person name="Wilson A.M."/>
            <person name="Visagie C.M."/>
            <person name="Spraker J."/>
            <person name="Barnes I."/>
            <person name="Buitendag C."/>
            <person name="Ceriani C."/>
            <person name="Del Mar Angel L."/>
            <person name="du Plessis D."/>
            <person name="Fuchs T."/>
            <person name="Gasser K."/>
            <person name="Kramer D."/>
            <person name="Li W."/>
            <person name="Munsamy K."/>
            <person name="Piso A."/>
            <person name="Price J.L."/>
            <person name="Sonnekus B."/>
            <person name="Thomas C."/>
            <person name="van der Nest A."/>
            <person name="van Dijk A."/>
            <person name="van Heerden A."/>
            <person name="van Vuuren N."/>
            <person name="Yilmaz N."/>
            <person name="Duong T.A."/>
            <person name="van der Merwe N.A."/>
            <person name="Wingfield M.J."/>
            <person name="Wingfield B.D."/>
        </authorList>
    </citation>
    <scope>NUCLEOTIDE SEQUENCE [LARGE SCALE GENOMIC DNA]</scope>
    <source>
        <strain evidence="1 2">CMW 18300</strain>
    </source>
</reference>
<dbReference type="EMBL" id="JAWRVE010000163">
    <property type="protein sequence ID" value="KAL1852137.1"/>
    <property type="molecule type" value="Genomic_DNA"/>
</dbReference>
<evidence type="ECO:0000313" key="1">
    <source>
        <dbReference type="EMBL" id="KAL1852137.1"/>
    </source>
</evidence>
<evidence type="ECO:0000313" key="2">
    <source>
        <dbReference type="Proteomes" id="UP001583177"/>
    </source>
</evidence>
<accession>A0ABR3W3G3</accession>
<sequence>MATYRDSVLSSTAYQWFIESLRKQLSLDWGSDEVAPANSCHLIHKSIMSKMPSGIISRHRPPEIHHAKFRIKLRSDVFH</sequence>
<feature type="non-terminal residue" evidence="1">
    <location>
        <position position="79"/>
    </location>
</feature>
<comment type="caution">
    <text evidence="1">The sequence shown here is derived from an EMBL/GenBank/DDBJ whole genome shotgun (WGS) entry which is preliminary data.</text>
</comment>